<protein>
    <submittedName>
        <fullName evidence="7">CIC11C00000005046</fullName>
    </submittedName>
</protein>
<feature type="domain" description="Ubiquitin-like" evidence="5">
    <location>
        <begin position="1"/>
        <end position="89"/>
    </location>
</feature>
<accession>A0A1L0BJ37</accession>
<dbReference type="SUPFAM" id="SSF54236">
    <property type="entry name" value="Ubiquitin-like"/>
    <property type="match status" value="1"/>
</dbReference>
<dbReference type="PANTHER" id="PTHR18916">
    <property type="entry name" value="DYNACTIN 1-RELATED MICROTUBULE-BINDING"/>
    <property type="match status" value="1"/>
</dbReference>
<sequence>MDIAVYFTSDLTSSERRISPQWTVSYLKQRLEQITGISPEYQQLQYFPIRTSNENRPIGGTTAEDEKTINDYGIVAYSRIHVVDTDPESKLKGLANEADAENATFKLSEEEYANRADSVLNWKKQQQLGRFDPQFNQHKDYIQKQNEELAKSIEVGSRCRVINIEGERRGQVKYVGRIDQLDKGENVWVGVEFDEPVGKNDGLIGTLRVFESRPKHGSFVKPKQVEVGDFPELDPFASDEEEL</sequence>
<keyword evidence="8" id="KW-1185">Reference proteome</keyword>
<dbReference type="STRING" id="45354.A0A1L0BJ37"/>
<evidence type="ECO:0000313" key="8">
    <source>
        <dbReference type="Proteomes" id="UP000182334"/>
    </source>
</evidence>
<dbReference type="InterPro" id="IPR000938">
    <property type="entry name" value="CAP-Gly_domain"/>
</dbReference>
<organism evidence="7 8">
    <name type="scientific">Sungouiella intermedia</name>
    <dbReference type="NCBI Taxonomy" id="45354"/>
    <lineage>
        <taxon>Eukaryota</taxon>
        <taxon>Fungi</taxon>
        <taxon>Dikarya</taxon>
        <taxon>Ascomycota</taxon>
        <taxon>Saccharomycotina</taxon>
        <taxon>Pichiomycetes</taxon>
        <taxon>Metschnikowiaceae</taxon>
        <taxon>Sungouiella</taxon>
    </lineage>
</organism>
<dbReference type="PANTHER" id="PTHR18916:SF85">
    <property type="entry name" value="TUBULIN-FOLDING COFACTOR B"/>
    <property type="match status" value="1"/>
</dbReference>
<dbReference type="PROSITE" id="PS50053">
    <property type="entry name" value="UBIQUITIN_2"/>
    <property type="match status" value="1"/>
</dbReference>
<dbReference type="AlphaFoldDB" id="A0A1L0BJ37"/>
<reference evidence="7 8" key="1">
    <citation type="submission" date="2016-10" db="EMBL/GenBank/DDBJ databases">
        <authorList>
            <person name="de Groot N.N."/>
        </authorList>
    </citation>
    <scope>NUCLEOTIDE SEQUENCE [LARGE SCALE GENOMIC DNA]</scope>
    <source>
        <strain evidence="7 8">CBS 141442</strain>
    </source>
</reference>
<feature type="domain" description="CAP-Gly" evidence="6">
    <location>
        <begin position="179"/>
        <end position="221"/>
    </location>
</feature>
<proteinExistence type="inferred from homology"/>
<dbReference type="GO" id="GO:0007021">
    <property type="term" value="P:tubulin complex assembly"/>
    <property type="evidence" value="ECO:0007669"/>
    <property type="project" value="InterPro"/>
</dbReference>
<dbReference type="CDD" id="cd01789">
    <property type="entry name" value="Ubl_TBCB"/>
    <property type="match status" value="1"/>
</dbReference>
<dbReference type="GO" id="GO:0035371">
    <property type="term" value="C:microtubule plus-end"/>
    <property type="evidence" value="ECO:0007669"/>
    <property type="project" value="TreeGrafter"/>
</dbReference>
<dbReference type="GO" id="GO:0051010">
    <property type="term" value="F:microtubule plus-end binding"/>
    <property type="evidence" value="ECO:0007669"/>
    <property type="project" value="TreeGrafter"/>
</dbReference>
<dbReference type="SMART" id="SM01052">
    <property type="entry name" value="CAP_GLY"/>
    <property type="match status" value="1"/>
</dbReference>
<dbReference type="InterPro" id="IPR036859">
    <property type="entry name" value="CAP-Gly_dom_sf"/>
</dbReference>
<dbReference type="SUPFAM" id="SSF74924">
    <property type="entry name" value="Cap-Gly domain"/>
    <property type="match status" value="1"/>
</dbReference>
<dbReference type="Pfam" id="PF01302">
    <property type="entry name" value="CAP_GLY"/>
    <property type="match status" value="1"/>
</dbReference>
<dbReference type="Proteomes" id="UP000182334">
    <property type="component" value="Chromosome III"/>
</dbReference>
<gene>
    <name evidence="7" type="ORF">SAMEA4029010_CIC11G00000005046</name>
</gene>
<dbReference type="EMBL" id="LT635758">
    <property type="protein sequence ID" value="SGZ51139.1"/>
    <property type="molecule type" value="Genomic_DNA"/>
</dbReference>
<dbReference type="PROSITE" id="PS50245">
    <property type="entry name" value="CAP_GLY_2"/>
    <property type="match status" value="1"/>
</dbReference>
<comment type="subcellular location">
    <subcellularLocation>
        <location evidence="1">Cytoplasm</location>
    </subcellularLocation>
</comment>
<dbReference type="GO" id="GO:0007023">
    <property type="term" value="P:post-chaperonin tubulin folding pathway"/>
    <property type="evidence" value="ECO:0007669"/>
    <property type="project" value="InterPro"/>
</dbReference>
<dbReference type="Pfam" id="PF14560">
    <property type="entry name" value="Ubiquitin_2"/>
    <property type="match status" value="1"/>
</dbReference>
<keyword evidence="3" id="KW-0143">Chaperone</keyword>
<dbReference type="OrthoDB" id="5295208at2759"/>
<evidence type="ECO:0000256" key="2">
    <source>
        <dbReference type="ARBA" id="ARBA00022490"/>
    </source>
</evidence>
<evidence type="ECO:0000256" key="3">
    <source>
        <dbReference type="ARBA" id="ARBA00023186"/>
    </source>
</evidence>
<evidence type="ECO:0000259" key="6">
    <source>
        <dbReference type="PROSITE" id="PS50245"/>
    </source>
</evidence>
<comment type="similarity">
    <text evidence="4">Belongs to the TBCB family.</text>
</comment>
<evidence type="ECO:0000259" key="5">
    <source>
        <dbReference type="PROSITE" id="PS50053"/>
    </source>
</evidence>
<dbReference type="InterPro" id="IPR029071">
    <property type="entry name" value="Ubiquitin-like_domsf"/>
</dbReference>
<evidence type="ECO:0000313" key="7">
    <source>
        <dbReference type="EMBL" id="SGZ51139.1"/>
    </source>
</evidence>
<dbReference type="InterPro" id="IPR000626">
    <property type="entry name" value="Ubiquitin-like_dom"/>
</dbReference>
<dbReference type="InterPro" id="IPR045172">
    <property type="entry name" value="TBCB_Ubl"/>
</dbReference>
<dbReference type="Gene3D" id="2.30.30.190">
    <property type="entry name" value="CAP Gly-rich-like domain"/>
    <property type="match status" value="1"/>
</dbReference>
<dbReference type="GO" id="GO:0005634">
    <property type="term" value="C:nucleus"/>
    <property type="evidence" value="ECO:0007669"/>
    <property type="project" value="TreeGrafter"/>
</dbReference>
<keyword evidence="2" id="KW-0963">Cytoplasm</keyword>
<dbReference type="GO" id="GO:0005737">
    <property type="term" value="C:cytoplasm"/>
    <property type="evidence" value="ECO:0007669"/>
    <property type="project" value="UniProtKB-SubCell"/>
</dbReference>
<evidence type="ECO:0000256" key="4">
    <source>
        <dbReference type="ARBA" id="ARBA00025779"/>
    </source>
</evidence>
<name>A0A1L0BJ37_9ASCO</name>
<evidence type="ECO:0000256" key="1">
    <source>
        <dbReference type="ARBA" id="ARBA00004496"/>
    </source>
</evidence>
<dbReference type="GO" id="GO:0043014">
    <property type="term" value="F:alpha-tubulin binding"/>
    <property type="evidence" value="ECO:0007669"/>
    <property type="project" value="InterPro"/>
</dbReference>
<dbReference type="Gene3D" id="3.10.20.90">
    <property type="entry name" value="Phosphatidylinositol 3-kinase Catalytic Subunit, Chain A, domain 1"/>
    <property type="match status" value="1"/>
</dbReference>
<dbReference type="GO" id="GO:0031122">
    <property type="term" value="P:cytoplasmic microtubule organization"/>
    <property type="evidence" value="ECO:0007669"/>
    <property type="project" value="TreeGrafter"/>
</dbReference>